<protein>
    <submittedName>
        <fullName evidence="1">Uncharacterized protein</fullName>
    </submittedName>
</protein>
<dbReference type="Proteomes" id="UP001626550">
    <property type="component" value="Unassembled WGS sequence"/>
</dbReference>
<accession>A0ABD2Q3D5</accession>
<keyword evidence="2" id="KW-1185">Reference proteome</keyword>
<dbReference type="EMBL" id="JBJKFK010001379">
    <property type="protein sequence ID" value="KAL3313241.1"/>
    <property type="molecule type" value="Genomic_DNA"/>
</dbReference>
<name>A0ABD2Q3D5_9PLAT</name>
<reference evidence="1 2" key="1">
    <citation type="submission" date="2024-11" db="EMBL/GenBank/DDBJ databases">
        <title>Adaptive evolution of stress response genes in parasites aligns with host niche diversity.</title>
        <authorList>
            <person name="Hahn C."/>
            <person name="Resl P."/>
        </authorList>
    </citation>
    <scope>NUCLEOTIDE SEQUENCE [LARGE SCALE GENOMIC DNA]</scope>
    <source>
        <strain evidence="1">EGGRZ-B1_66</strain>
        <tissue evidence="1">Body</tissue>
    </source>
</reference>
<evidence type="ECO:0000313" key="1">
    <source>
        <dbReference type="EMBL" id="KAL3313241.1"/>
    </source>
</evidence>
<comment type="caution">
    <text evidence="1">The sequence shown here is derived from an EMBL/GenBank/DDBJ whole genome shotgun (WGS) entry which is preliminary data.</text>
</comment>
<evidence type="ECO:0000313" key="2">
    <source>
        <dbReference type="Proteomes" id="UP001626550"/>
    </source>
</evidence>
<proteinExistence type="predicted"/>
<sequence>MSQSNGGKKALGQMAAEFIEENDAFTQQFRTFLDEKFEASGLKKELQLSLLDHLRFNADRLPMLANKDTV</sequence>
<dbReference type="AlphaFoldDB" id="A0ABD2Q3D5"/>
<organism evidence="1 2">
    <name type="scientific">Cichlidogyrus casuarinus</name>
    <dbReference type="NCBI Taxonomy" id="1844966"/>
    <lineage>
        <taxon>Eukaryota</taxon>
        <taxon>Metazoa</taxon>
        <taxon>Spiralia</taxon>
        <taxon>Lophotrochozoa</taxon>
        <taxon>Platyhelminthes</taxon>
        <taxon>Monogenea</taxon>
        <taxon>Monopisthocotylea</taxon>
        <taxon>Dactylogyridea</taxon>
        <taxon>Ancyrocephalidae</taxon>
        <taxon>Cichlidogyrus</taxon>
    </lineage>
</organism>
<gene>
    <name evidence="1" type="ORF">Ciccas_008159</name>
</gene>